<proteinExistence type="predicted"/>
<keyword evidence="2" id="KW-1185">Reference proteome</keyword>
<reference evidence="1" key="1">
    <citation type="submission" date="2021-05" db="EMBL/GenBank/DDBJ databases">
        <title>The genome of the haptophyte Pavlova lutheri (Diacronema luteri, Pavlovales) - a model for lipid biosynthesis in eukaryotic algae.</title>
        <authorList>
            <person name="Hulatt C.J."/>
            <person name="Posewitz M.C."/>
        </authorList>
    </citation>
    <scope>NUCLEOTIDE SEQUENCE</scope>
    <source>
        <strain evidence="1">NIVA-4/92</strain>
    </source>
</reference>
<gene>
    <name evidence="1" type="ORF">KFE25_004330</name>
</gene>
<comment type="caution">
    <text evidence="1">The sequence shown here is derived from an EMBL/GenBank/DDBJ whole genome shotgun (WGS) entry which is preliminary data.</text>
</comment>
<sequence length="122" mass="12911">MASNALLARKLVACVTSFALVIALIALLSGGTPYAQLPRRLLSSASPAPPPRRSPTAACNDACDSIFNICEKGCGLLPPAQRAQCGKVCKSARDACKKIPPCTPTPPNARVHHELYENELPF</sequence>
<name>A0A8J6C137_DIALT</name>
<protein>
    <submittedName>
        <fullName evidence="1">Uncharacterized protein</fullName>
    </submittedName>
</protein>
<dbReference type="Proteomes" id="UP000751190">
    <property type="component" value="Unassembled WGS sequence"/>
</dbReference>
<organism evidence="1 2">
    <name type="scientific">Diacronema lutheri</name>
    <name type="common">Unicellular marine alga</name>
    <name type="synonym">Monochrysis lutheri</name>
    <dbReference type="NCBI Taxonomy" id="2081491"/>
    <lineage>
        <taxon>Eukaryota</taxon>
        <taxon>Haptista</taxon>
        <taxon>Haptophyta</taxon>
        <taxon>Pavlovophyceae</taxon>
        <taxon>Pavlovales</taxon>
        <taxon>Pavlovaceae</taxon>
        <taxon>Diacronema</taxon>
    </lineage>
</organism>
<evidence type="ECO:0000313" key="1">
    <source>
        <dbReference type="EMBL" id="KAG8458452.1"/>
    </source>
</evidence>
<dbReference type="AlphaFoldDB" id="A0A8J6C137"/>
<evidence type="ECO:0000313" key="2">
    <source>
        <dbReference type="Proteomes" id="UP000751190"/>
    </source>
</evidence>
<accession>A0A8J6C137</accession>
<dbReference type="EMBL" id="JAGTXO010000051">
    <property type="protein sequence ID" value="KAG8458452.1"/>
    <property type="molecule type" value="Genomic_DNA"/>
</dbReference>